<accession>A0A1W2DWR6</accession>
<dbReference type="OrthoDB" id="1722553at2"/>
<proteinExistence type="predicted"/>
<dbReference type="SUPFAM" id="SSF109604">
    <property type="entry name" value="HD-domain/PDEase-like"/>
    <property type="match status" value="1"/>
</dbReference>
<reference evidence="2 3" key="1">
    <citation type="submission" date="2017-04" db="EMBL/GenBank/DDBJ databases">
        <authorList>
            <person name="Afonso C.L."/>
            <person name="Miller P.J."/>
            <person name="Scott M.A."/>
            <person name="Spackman E."/>
            <person name="Goraichik I."/>
            <person name="Dimitrov K.M."/>
            <person name="Suarez D.L."/>
            <person name="Swayne D.E."/>
        </authorList>
    </citation>
    <scope>NUCLEOTIDE SEQUENCE [LARGE SCALE GENOMIC DNA]</scope>
    <source>
        <strain evidence="2 3">DSM 3385</strain>
    </source>
</reference>
<sequence>MNVRDIITEHYRPGTDLYDLFMRHAHLVTQKSLEMAATLSHLNPDTDFIREAAMLHDIGIFMTHAPAIHCRGSHPYVCHGFLGRQLLDNMGLFRHALVSERHTGAGITLDNIKSNRLPLPLRDMVPESLEEKIICVADKFYSKSPEKQGHEPSVEEIISSLSEIDPGHGRRFFQWACRFHLCPSVQRF</sequence>
<dbReference type="CDD" id="cd00077">
    <property type="entry name" value="HDc"/>
    <property type="match status" value="1"/>
</dbReference>
<dbReference type="Gene3D" id="1.10.3210.10">
    <property type="entry name" value="Hypothetical protein af1432"/>
    <property type="match status" value="1"/>
</dbReference>
<keyword evidence="3" id="KW-1185">Reference proteome</keyword>
<dbReference type="STRING" id="1121400.SAMN02746065_12147"/>
<dbReference type="InterPro" id="IPR006674">
    <property type="entry name" value="HD_domain"/>
</dbReference>
<feature type="domain" description="HD" evidence="1">
    <location>
        <begin position="28"/>
        <end position="140"/>
    </location>
</feature>
<dbReference type="InterPro" id="IPR003607">
    <property type="entry name" value="HD/PDEase_dom"/>
</dbReference>
<dbReference type="Proteomes" id="UP000192418">
    <property type="component" value="Unassembled WGS sequence"/>
</dbReference>
<evidence type="ECO:0000259" key="1">
    <source>
        <dbReference type="Pfam" id="PF01966"/>
    </source>
</evidence>
<dbReference type="InterPro" id="IPR051094">
    <property type="entry name" value="Diverse_Catalytic_Enzymes"/>
</dbReference>
<evidence type="ECO:0000313" key="3">
    <source>
        <dbReference type="Proteomes" id="UP000192418"/>
    </source>
</evidence>
<dbReference type="RefSeq" id="WP_084071086.1">
    <property type="nucleotide sequence ID" value="NZ_FWXY01000021.1"/>
</dbReference>
<dbReference type="EMBL" id="FWXY01000021">
    <property type="protein sequence ID" value="SMD01863.1"/>
    <property type="molecule type" value="Genomic_DNA"/>
</dbReference>
<dbReference type="PANTHER" id="PTHR35795">
    <property type="entry name" value="SLR1885 PROTEIN"/>
    <property type="match status" value="1"/>
</dbReference>
<gene>
    <name evidence="2" type="ORF">SAMN02746065_12147</name>
</gene>
<evidence type="ECO:0000313" key="2">
    <source>
        <dbReference type="EMBL" id="SMD01863.1"/>
    </source>
</evidence>
<dbReference type="AlphaFoldDB" id="A0A1W2DWR6"/>
<organism evidence="2 3">
    <name type="scientific">Desulfocicer vacuolatum DSM 3385</name>
    <dbReference type="NCBI Taxonomy" id="1121400"/>
    <lineage>
        <taxon>Bacteria</taxon>
        <taxon>Pseudomonadati</taxon>
        <taxon>Thermodesulfobacteriota</taxon>
        <taxon>Desulfobacteria</taxon>
        <taxon>Desulfobacterales</taxon>
        <taxon>Desulfobacteraceae</taxon>
        <taxon>Desulfocicer</taxon>
    </lineage>
</organism>
<dbReference type="Pfam" id="PF01966">
    <property type="entry name" value="HD"/>
    <property type="match status" value="1"/>
</dbReference>
<name>A0A1W2DWR6_9BACT</name>
<protein>
    <recommendedName>
        <fullName evidence="1">HD domain-containing protein</fullName>
    </recommendedName>
</protein>
<dbReference type="PANTHER" id="PTHR35795:SF1">
    <property type="entry name" value="BIS(5'-NUCLEOSYL)-TETRAPHOSPHATASE, SYMMETRICAL"/>
    <property type="match status" value="1"/>
</dbReference>